<feature type="domain" description="Solute-binding protein family 5" evidence="3">
    <location>
        <begin position="92"/>
        <end position="467"/>
    </location>
</feature>
<dbReference type="PANTHER" id="PTHR30290">
    <property type="entry name" value="PERIPLASMIC BINDING COMPONENT OF ABC TRANSPORTER"/>
    <property type="match status" value="1"/>
</dbReference>
<dbReference type="Proteomes" id="UP000596248">
    <property type="component" value="Chromosome"/>
</dbReference>
<proteinExistence type="predicted"/>
<gene>
    <name evidence="4" type="ORF">JNE38_02665</name>
</gene>
<accession>A0ABX7FPG9</accession>
<evidence type="ECO:0000313" key="5">
    <source>
        <dbReference type="Proteomes" id="UP000596248"/>
    </source>
</evidence>
<protein>
    <submittedName>
        <fullName evidence="4">Peptide ABC transporter substrate-binding protein</fullName>
    </submittedName>
</protein>
<dbReference type="PANTHER" id="PTHR30290:SF79">
    <property type="entry name" value="DIPEPTIDE-BINDING PROTEIN DPPE"/>
    <property type="match status" value="1"/>
</dbReference>
<evidence type="ECO:0000313" key="4">
    <source>
        <dbReference type="EMBL" id="QRG68131.1"/>
    </source>
</evidence>
<keyword evidence="2" id="KW-0732">Signal</keyword>
<reference evidence="4 5" key="1">
    <citation type="submission" date="2021-01" db="EMBL/GenBank/DDBJ databases">
        <title>Identification of strong promoters based on the transcriptome of Brevibacillus choshinensis.</title>
        <authorList>
            <person name="Yao D."/>
            <person name="Zhang K."/>
            <person name="Wu J."/>
        </authorList>
    </citation>
    <scope>NUCLEOTIDE SEQUENCE [LARGE SCALE GENOMIC DNA]</scope>
    <source>
        <strain evidence="4 5">HPD31-SP3</strain>
    </source>
</reference>
<keyword evidence="5" id="KW-1185">Reference proteome</keyword>
<dbReference type="PIRSF" id="PIRSF002741">
    <property type="entry name" value="MppA"/>
    <property type="match status" value="1"/>
</dbReference>
<dbReference type="RefSeq" id="WP_203355141.1">
    <property type="nucleotide sequence ID" value="NZ_CP069127.1"/>
</dbReference>
<feature type="chain" id="PRO_5047309758" evidence="2">
    <location>
        <begin position="21"/>
        <end position="546"/>
    </location>
</feature>
<dbReference type="InterPro" id="IPR030678">
    <property type="entry name" value="Peptide/Ni-bd"/>
</dbReference>
<feature type="compositionally biased region" description="Polar residues" evidence="1">
    <location>
        <begin position="28"/>
        <end position="37"/>
    </location>
</feature>
<dbReference type="Pfam" id="PF00496">
    <property type="entry name" value="SBP_bac_5"/>
    <property type="match status" value="1"/>
</dbReference>
<dbReference type="Gene3D" id="3.40.190.10">
    <property type="entry name" value="Periplasmic binding protein-like II"/>
    <property type="match status" value="1"/>
</dbReference>
<feature type="signal peptide" evidence="2">
    <location>
        <begin position="1"/>
        <end position="20"/>
    </location>
</feature>
<dbReference type="InterPro" id="IPR000914">
    <property type="entry name" value="SBP_5_dom"/>
</dbReference>
<organism evidence="4 5">
    <name type="scientific">Brevibacillus choshinensis</name>
    <dbReference type="NCBI Taxonomy" id="54911"/>
    <lineage>
        <taxon>Bacteria</taxon>
        <taxon>Bacillati</taxon>
        <taxon>Bacillota</taxon>
        <taxon>Bacilli</taxon>
        <taxon>Bacillales</taxon>
        <taxon>Paenibacillaceae</taxon>
        <taxon>Brevibacillus</taxon>
    </lineage>
</organism>
<feature type="region of interest" description="Disordered" evidence="1">
    <location>
        <begin position="22"/>
        <end position="48"/>
    </location>
</feature>
<dbReference type="Gene3D" id="3.90.76.10">
    <property type="entry name" value="Dipeptide-binding Protein, Domain 1"/>
    <property type="match status" value="1"/>
</dbReference>
<dbReference type="PROSITE" id="PS51257">
    <property type="entry name" value="PROKAR_LIPOPROTEIN"/>
    <property type="match status" value="1"/>
</dbReference>
<dbReference type="SUPFAM" id="SSF53850">
    <property type="entry name" value="Periplasmic binding protein-like II"/>
    <property type="match status" value="1"/>
</dbReference>
<evidence type="ECO:0000256" key="2">
    <source>
        <dbReference type="SAM" id="SignalP"/>
    </source>
</evidence>
<evidence type="ECO:0000256" key="1">
    <source>
        <dbReference type="SAM" id="MobiDB-lite"/>
    </source>
</evidence>
<name>A0ABX7FPG9_BRECH</name>
<dbReference type="InterPro" id="IPR039424">
    <property type="entry name" value="SBP_5"/>
</dbReference>
<dbReference type="Gene3D" id="3.10.105.10">
    <property type="entry name" value="Dipeptide-binding Protein, Domain 3"/>
    <property type="match status" value="1"/>
</dbReference>
<evidence type="ECO:0000259" key="3">
    <source>
        <dbReference type="Pfam" id="PF00496"/>
    </source>
</evidence>
<dbReference type="EMBL" id="CP069127">
    <property type="protein sequence ID" value="QRG68131.1"/>
    <property type="molecule type" value="Genomic_DNA"/>
</dbReference>
<dbReference type="CDD" id="cd08504">
    <property type="entry name" value="PBP2_OppA"/>
    <property type="match status" value="1"/>
</dbReference>
<sequence length="546" mass="61201">MKKRVSMLAGLTLLVGTVLAGCSGGGQPSATEPSKQETAAPADEKKPQVFRANLTSEPSTADPGLAKDATSGAVVRATFDGLTRLDKDSKPMKSMASDIKVSDDNRVYTFTIRDAKWSNGDPVTAHDFEYAWKRVLDPKLGAEYAYQLYYIKNAEKVHTAKAKPEELGVKALDDKTLEVTLENPTPFFLELTAFYTYYPVDKKVVEANPNWANEAATHVGNGPFKMTGWEHKSKIVLEKNENYWEKDVVKLDRIEFAMIEDDSTALSMFENGELDWAGQPLGGLPTDAIPSLKDAGKLVVHPKATMYWFKMNTTKAPLNNVKIRKALSYAVNRQEIVDNITQVGQVPTMGMLPQSMIIKKDGYFKDHDVETAKQLLAEGLKELGLSSLPPITLSYNTTDRHKKIAEALQDQWKKGLGIDVKLANKEFKVHLQDMHELNYDIGRIGWNADFNDPINYMEMFRDQNTGNNDTGWENEKYKQLLQQSAVAKDPAERTKLFAEAEQIFMDEMPLIPLFTDVDVWVQSEKVKGVQVDGLGFIDLKWAEMVQ</sequence>